<feature type="chain" id="PRO_5018284716" evidence="1">
    <location>
        <begin position="20"/>
        <end position="498"/>
    </location>
</feature>
<dbReference type="Proteomes" id="UP000276133">
    <property type="component" value="Unassembled WGS sequence"/>
</dbReference>
<evidence type="ECO:0000256" key="1">
    <source>
        <dbReference type="SAM" id="SignalP"/>
    </source>
</evidence>
<dbReference type="Pfam" id="PF10142">
    <property type="entry name" value="PhoPQ_related"/>
    <property type="match status" value="1"/>
</dbReference>
<dbReference type="OrthoDB" id="2020799at2759"/>
<dbReference type="AlphaFoldDB" id="A0A3M7QHT2"/>
<sequence length="498" mass="57283">MKIFNLSLISIFCIGISLQTPLDDYVNTPDEHYKYEVIETVQFSDYKLVYINMTSQKWQDETIVDRPIWWHWLSVSIPNKITRPDASFIYIGGKSNGNGLPDPDDTQIRLTSSLAVGIGSIATHLRNVPNQPLVFKDDPNQERRVEDAIIAWTWMKFIKNTSDPSILLRLPMTKAVVRAMDTIQEFSKNNNYGQIEKFMLAGESKRGWTTWTTAAVDTKRVFSAVPIVMDLLNINTNMHNHFRALGGWTMAFNSYYVVNITSYVDSRELFELQKIVDPLTYLDRYRNTNILVMTTSGDEFFLPEDTHGYWENLVAATDGKVLLRRLPNAEHELIGHRISELASLTGFYLSTYEKVLIPKVKWTMPNNLTHGIIRATVDLSNDAPRPYSVKCYYANTLDGKRRDFRLLIADPNDPSKPIPHPVVWFSTDKNIQIMEKSNSILYEIGFEKPLNKWLGFFLQFNFKSIENSVNIVTTETNIIPEFFPNEDCSRETCRGTLV</sequence>
<name>A0A3M7QHT2_BRAPC</name>
<gene>
    <name evidence="2" type="ORF">BpHYR1_053420</name>
</gene>
<organism evidence="2 3">
    <name type="scientific">Brachionus plicatilis</name>
    <name type="common">Marine rotifer</name>
    <name type="synonym">Brachionus muelleri</name>
    <dbReference type="NCBI Taxonomy" id="10195"/>
    <lineage>
        <taxon>Eukaryota</taxon>
        <taxon>Metazoa</taxon>
        <taxon>Spiralia</taxon>
        <taxon>Gnathifera</taxon>
        <taxon>Rotifera</taxon>
        <taxon>Eurotatoria</taxon>
        <taxon>Monogononta</taxon>
        <taxon>Pseudotrocha</taxon>
        <taxon>Ploima</taxon>
        <taxon>Brachionidae</taxon>
        <taxon>Brachionus</taxon>
    </lineage>
</organism>
<dbReference type="EMBL" id="REGN01006099">
    <property type="protein sequence ID" value="RNA10849.1"/>
    <property type="molecule type" value="Genomic_DNA"/>
</dbReference>
<evidence type="ECO:0000313" key="2">
    <source>
        <dbReference type="EMBL" id="RNA10849.1"/>
    </source>
</evidence>
<comment type="caution">
    <text evidence="2">The sequence shown here is derived from an EMBL/GenBank/DDBJ whole genome shotgun (WGS) entry which is preliminary data.</text>
</comment>
<evidence type="ECO:0000313" key="3">
    <source>
        <dbReference type="Proteomes" id="UP000276133"/>
    </source>
</evidence>
<feature type="signal peptide" evidence="1">
    <location>
        <begin position="1"/>
        <end position="19"/>
    </location>
</feature>
<dbReference type="InterPro" id="IPR009199">
    <property type="entry name" value="PhoPQ-act_pathogen-rel_PqaA"/>
</dbReference>
<dbReference type="Gene3D" id="3.40.50.1820">
    <property type="entry name" value="alpha/beta hydrolase"/>
    <property type="match status" value="1"/>
</dbReference>
<protein>
    <submittedName>
        <fullName evidence="2">Autocrine proliferation repressor A-like</fullName>
    </submittedName>
</protein>
<dbReference type="PANTHER" id="PTHR31497">
    <property type="entry name" value="AUTOCRINE PROLIFERATION REPRESSOR PROTEIN A"/>
    <property type="match status" value="1"/>
</dbReference>
<dbReference type="InterPro" id="IPR029058">
    <property type="entry name" value="AB_hydrolase_fold"/>
</dbReference>
<accession>A0A3M7QHT2</accession>
<dbReference type="PANTHER" id="PTHR31497:SF0">
    <property type="entry name" value="AUTOCRINE PROLIFERATION REPRESSOR PROTEIN A"/>
    <property type="match status" value="1"/>
</dbReference>
<keyword evidence="3" id="KW-1185">Reference proteome</keyword>
<proteinExistence type="predicted"/>
<keyword evidence="1" id="KW-0732">Signal</keyword>
<reference evidence="2 3" key="1">
    <citation type="journal article" date="2018" name="Sci. Rep.">
        <title>Genomic signatures of local adaptation to the degree of environmental predictability in rotifers.</title>
        <authorList>
            <person name="Franch-Gras L."/>
            <person name="Hahn C."/>
            <person name="Garcia-Roger E.M."/>
            <person name="Carmona M.J."/>
            <person name="Serra M."/>
            <person name="Gomez A."/>
        </authorList>
    </citation>
    <scope>NUCLEOTIDE SEQUENCE [LARGE SCALE GENOMIC DNA]</scope>
    <source>
        <strain evidence="2">HYR1</strain>
    </source>
</reference>
<dbReference type="SUPFAM" id="SSF53474">
    <property type="entry name" value="alpha/beta-Hydrolases"/>
    <property type="match status" value="1"/>
</dbReference>